<gene>
    <name evidence="2" type="ORF">LNINA_LOCUS6850</name>
</gene>
<dbReference type="EMBL" id="CAVLEF010000009">
    <property type="protein sequence ID" value="CAK1547372.1"/>
    <property type="molecule type" value="Genomic_DNA"/>
</dbReference>
<feature type="region of interest" description="Disordered" evidence="1">
    <location>
        <begin position="36"/>
        <end position="57"/>
    </location>
</feature>
<protein>
    <submittedName>
        <fullName evidence="2">Uncharacterized protein</fullName>
    </submittedName>
</protein>
<accession>A0AAV1JFE2</accession>
<name>A0AAV1JFE2_9NEOP</name>
<evidence type="ECO:0000256" key="1">
    <source>
        <dbReference type="SAM" id="MobiDB-lite"/>
    </source>
</evidence>
<feature type="compositionally biased region" description="Basic residues" evidence="1">
    <location>
        <begin position="36"/>
        <end position="51"/>
    </location>
</feature>
<keyword evidence="3" id="KW-1185">Reference proteome</keyword>
<dbReference type="AlphaFoldDB" id="A0AAV1JFE2"/>
<sequence>MACCSECCVAAPTRLRNEEVEADARDAMDARHAMFARRGRGGRAAAGRRKAPASPWRRLSTHTTRADIMIWRQNTGRKDCLGTTGLLNTSDPHHTTIPDQMIDSKVALTELDDDILKY</sequence>
<comment type="caution">
    <text evidence="2">The sequence shown here is derived from an EMBL/GenBank/DDBJ whole genome shotgun (WGS) entry which is preliminary data.</text>
</comment>
<organism evidence="2 3">
    <name type="scientific">Leptosia nina</name>
    <dbReference type="NCBI Taxonomy" id="320188"/>
    <lineage>
        <taxon>Eukaryota</taxon>
        <taxon>Metazoa</taxon>
        <taxon>Ecdysozoa</taxon>
        <taxon>Arthropoda</taxon>
        <taxon>Hexapoda</taxon>
        <taxon>Insecta</taxon>
        <taxon>Pterygota</taxon>
        <taxon>Neoptera</taxon>
        <taxon>Endopterygota</taxon>
        <taxon>Lepidoptera</taxon>
        <taxon>Glossata</taxon>
        <taxon>Ditrysia</taxon>
        <taxon>Papilionoidea</taxon>
        <taxon>Pieridae</taxon>
        <taxon>Pierinae</taxon>
        <taxon>Leptosia</taxon>
    </lineage>
</organism>
<evidence type="ECO:0000313" key="2">
    <source>
        <dbReference type="EMBL" id="CAK1547372.1"/>
    </source>
</evidence>
<evidence type="ECO:0000313" key="3">
    <source>
        <dbReference type="Proteomes" id="UP001497472"/>
    </source>
</evidence>
<dbReference type="Proteomes" id="UP001497472">
    <property type="component" value="Unassembled WGS sequence"/>
</dbReference>
<proteinExistence type="predicted"/>
<reference evidence="2 3" key="1">
    <citation type="submission" date="2023-11" db="EMBL/GenBank/DDBJ databases">
        <authorList>
            <person name="Okamura Y."/>
        </authorList>
    </citation>
    <scope>NUCLEOTIDE SEQUENCE [LARGE SCALE GENOMIC DNA]</scope>
</reference>